<dbReference type="Gene3D" id="1.10.3680.10">
    <property type="entry name" value="TerB-like"/>
    <property type="match status" value="1"/>
</dbReference>
<organism evidence="1">
    <name type="scientific">Hellea balneolensis</name>
    <dbReference type="NCBI Taxonomy" id="287478"/>
    <lineage>
        <taxon>Bacteria</taxon>
        <taxon>Pseudomonadati</taxon>
        <taxon>Pseudomonadota</taxon>
        <taxon>Alphaproteobacteria</taxon>
        <taxon>Maricaulales</taxon>
        <taxon>Robiginitomaculaceae</taxon>
        <taxon>Hellea</taxon>
    </lineage>
</organism>
<sequence length="243" mass="25803">MPQHTPRNNMTKAQDFLDQILRAGQDLARQGQSKSKNLSVKGKEIAKKGEDYLIDKLDIEDNEKSRDALRKGVGAGAAAGALALLLSSRSGRKVATLGGLAGLGALAYQAYKKNGGEMPKSAQDILGLITGPKAEVRSEAILQAMIAAAKADGRINEAEMTLIKAYIGDDLTDLQDALSSPASARQIAALADSEQAAREIYAASCRIANGLNPKERDYLDRLAMALNLDPELAARLETDARTG</sequence>
<protein>
    <submittedName>
        <fullName evidence="1">Tellurite resistance TerB family protein</fullName>
    </submittedName>
</protein>
<name>A0A7C3FYP6_9PROT</name>
<dbReference type="InterPro" id="IPR007486">
    <property type="entry name" value="YebE"/>
</dbReference>
<dbReference type="Proteomes" id="UP000886042">
    <property type="component" value="Unassembled WGS sequence"/>
</dbReference>
<dbReference type="EMBL" id="DRMN01000093">
    <property type="protein sequence ID" value="HFB54550.1"/>
    <property type="molecule type" value="Genomic_DNA"/>
</dbReference>
<accession>A0A7C3FYP6</accession>
<proteinExistence type="predicted"/>
<gene>
    <name evidence="1" type="ORF">ENJ46_01385</name>
</gene>
<reference evidence="1" key="1">
    <citation type="journal article" date="2020" name="mSystems">
        <title>Genome- and Community-Level Interaction Insights into Carbon Utilization and Element Cycling Functions of Hydrothermarchaeota in Hydrothermal Sediment.</title>
        <authorList>
            <person name="Zhou Z."/>
            <person name="Liu Y."/>
            <person name="Xu W."/>
            <person name="Pan J."/>
            <person name="Luo Z.H."/>
            <person name="Li M."/>
        </authorList>
    </citation>
    <scope>NUCLEOTIDE SEQUENCE [LARGE SCALE GENOMIC DNA]</scope>
    <source>
        <strain evidence="1">HyVt-489</strain>
    </source>
</reference>
<dbReference type="CDD" id="cd07178">
    <property type="entry name" value="terB_like_YebE"/>
    <property type="match status" value="1"/>
</dbReference>
<evidence type="ECO:0000313" key="1">
    <source>
        <dbReference type="EMBL" id="HFB54550.1"/>
    </source>
</evidence>
<dbReference type="InterPro" id="IPR029024">
    <property type="entry name" value="TerB-like"/>
</dbReference>
<comment type="caution">
    <text evidence="1">The sequence shown here is derived from an EMBL/GenBank/DDBJ whole genome shotgun (WGS) entry which is preliminary data.</text>
</comment>
<dbReference type="AlphaFoldDB" id="A0A7C3FYP6"/>
<dbReference type="SUPFAM" id="SSF158682">
    <property type="entry name" value="TerB-like"/>
    <property type="match status" value="1"/>
</dbReference>
<dbReference type="Pfam" id="PF04391">
    <property type="entry name" value="DUF533"/>
    <property type="match status" value="1"/>
</dbReference>